<accession>A0A1Z4JEU5</accession>
<proteinExistence type="predicted"/>
<reference evidence="1 2" key="1">
    <citation type="submission" date="2017-06" db="EMBL/GenBank/DDBJ databases">
        <title>Genome sequencing of cyanobaciteial culture collection at National Institute for Environmental Studies (NIES).</title>
        <authorList>
            <person name="Hirose Y."/>
            <person name="Shimura Y."/>
            <person name="Fujisawa T."/>
            <person name="Nakamura Y."/>
            <person name="Kawachi M."/>
        </authorList>
    </citation>
    <scope>NUCLEOTIDE SEQUENCE [LARGE SCALE GENOMIC DNA]</scope>
    <source>
        <strain evidence="1 2">NIES-2135</strain>
    </source>
</reference>
<dbReference type="Proteomes" id="UP000217895">
    <property type="component" value="Chromosome"/>
</dbReference>
<dbReference type="EMBL" id="AP018203">
    <property type="protein sequence ID" value="BAY55240.1"/>
    <property type="molecule type" value="Genomic_DNA"/>
</dbReference>
<evidence type="ECO:0000313" key="2">
    <source>
        <dbReference type="Proteomes" id="UP000217895"/>
    </source>
</evidence>
<protein>
    <submittedName>
        <fullName evidence="1">Uncharacterized protein</fullName>
    </submittedName>
</protein>
<dbReference type="AlphaFoldDB" id="A0A1Z4JEU5"/>
<name>A0A1Z4JEU5_LEPBY</name>
<gene>
    <name evidence="1" type="ORF">NIES2135_20630</name>
</gene>
<sequence>MHEVIPERFRWAIAKVEQVYPDLYTPKGLSELLSSAMFCGTSSGRKRVKIELLKDEEIYYGLAGLDAGDFAKNFLRRFAADPKGWALDAPEEVQEGAGWYQKLGSFIKPEGMASIMLYHQIRDHVQLLQQEKQISGIVGERETGLLGHYVTVVDFNDQLLQLPEDLSRIADSAKKVVQLFLDVMPAQQDRYALYKDATGDDKTYEPVGLSEVLSLLNAATEASLYSECQNWRVMEEGGWRSVSCDRNPDLDPDEIRLTIDTENDSHRFIAESRDASRFPWRNH</sequence>
<evidence type="ECO:0000313" key="1">
    <source>
        <dbReference type="EMBL" id="BAY55240.1"/>
    </source>
</evidence>
<organism evidence="1 2">
    <name type="scientific">Leptolyngbya boryana NIES-2135</name>
    <dbReference type="NCBI Taxonomy" id="1973484"/>
    <lineage>
        <taxon>Bacteria</taxon>
        <taxon>Bacillati</taxon>
        <taxon>Cyanobacteriota</taxon>
        <taxon>Cyanophyceae</taxon>
        <taxon>Leptolyngbyales</taxon>
        <taxon>Leptolyngbyaceae</taxon>
        <taxon>Leptolyngbya group</taxon>
        <taxon>Leptolyngbya</taxon>
    </lineage>
</organism>
<keyword evidence="2" id="KW-1185">Reference proteome</keyword>